<keyword evidence="6" id="KW-0472">Membrane</keyword>
<dbReference type="GO" id="GO:0030431">
    <property type="term" value="P:sleep"/>
    <property type="evidence" value="ECO:0007669"/>
    <property type="project" value="InterPro"/>
</dbReference>
<organism evidence="10 11">
    <name type="scientific">Photinus pyralis</name>
    <name type="common">Common eastern firefly</name>
    <name type="synonym">Lampyris pyralis</name>
    <dbReference type="NCBI Taxonomy" id="7054"/>
    <lineage>
        <taxon>Eukaryota</taxon>
        <taxon>Metazoa</taxon>
        <taxon>Ecdysozoa</taxon>
        <taxon>Arthropoda</taxon>
        <taxon>Hexapoda</taxon>
        <taxon>Insecta</taxon>
        <taxon>Pterygota</taxon>
        <taxon>Neoptera</taxon>
        <taxon>Endopterygota</taxon>
        <taxon>Coleoptera</taxon>
        <taxon>Polyphaga</taxon>
        <taxon>Elateriformia</taxon>
        <taxon>Elateroidea</taxon>
        <taxon>Lampyridae</taxon>
        <taxon>Lampyrinae</taxon>
        <taxon>Photinus</taxon>
    </lineage>
</organism>
<dbReference type="GO" id="GO:0032222">
    <property type="term" value="P:regulation of synaptic transmission, cholinergic"/>
    <property type="evidence" value="ECO:0007669"/>
    <property type="project" value="InterPro"/>
</dbReference>
<accession>A0A5N4A3J2</accession>
<keyword evidence="4 9" id="KW-0732">Signal</keyword>
<keyword evidence="8" id="KW-0449">Lipoprotein</keyword>
<dbReference type="AlphaFoldDB" id="A0A5N4A3J2"/>
<evidence type="ECO:0000256" key="7">
    <source>
        <dbReference type="ARBA" id="ARBA00023180"/>
    </source>
</evidence>
<evidence type="ECO:0000313" key="11">
    <source>
        <dbReference type="Proteomes" id="UP000327044"/>
    </source>
</evidence>
<evidence type="ECO:0000256" key="8">
    <source>
        <dbReference type="ARBA" id="ARBA00023288"/>
    </source>
</evidence>
<feature type="chain" id="PRO_5024433279" description="Protein sleepless" evidence="9">
    <location>
        <begin position="19"/>
        <end position="114"/>
    </location>
</feature>
<dbReference type="EMBL" id="VVIM01000011">
    <property type="protein sequence ID" value="KAB0791893.1"/>
    <property type="molecule type" value="Genomic_DNA"/>
</dbReference>
<dbReference type="InParanoid" id="A0A5N4A3J2"/>
<evidence type="ECO:0000256" key="1">
    <source>
        <dbReference type="ARBA" id="ARBA00004589"/>
    </source>
</evidence>
<evidence type="ECO:0000256" key="6">
    <source>
        <dbReference type="ARBA" id="ARBA00023136"/>
    </source>
</evidence>
<keyword evidence="5" id="KW-1133">Transmembrane helix</keyword>
<keyword evidence="7" id="KW-0325">Glycoprotein</keyword>
<keyword evidence="2" id="KW-0336">GPI-anchor</keyword>
<dbReference type="PANTHER" id="PTHR33562">
    <property type="entry name" value="ATILLA, ISOFORM B-RELATED-RELATED"/>
    <property type="match status" value="1"/>
</dbReference>
<dbReference type="GO" id="GO:0098552">
    <property type="term" value="C:side of membrane"/>
    <property type="evidence" value="ECO:0007669"/>
    <property type="project" value="UniProtKB-KW"/>
</dbReference>
<name>A0A5N4A3J2_PHOPY</name>
<dbReference type="InterPro" id="IPR031424">
    <property type="entry name" value="QVR-like"/>
</dbReference>
<gene>
    <name evidence="10" type="ORF">PPYR_03693</name>
</gene>
<protein>
    <recommendedName>
        <fullName evidence="12">Protein sleepless</fullName>
    </recommendedName>
</protein>
<comment type="caution">
    <text evidence="10">The sequence shown here is derived from an EMBL/GenBank/DDBJ whole genome shotgun (WGS) entry which is preliminary data.</text>
</comment>
<reference evidence="10 11" key="1">
    <citation type="journal article" date="2018" name="Elife">
        <title>Firefly genomes illuminate parallel origins of bioluminescence in beetles.</title>
        <authorList>
            <person name="Fallon T.R."/>
            <person name="Lower S.E."/>
            <person name="Chang C.H."/>
            <person name="Bessho-Uehara M."/>
            <person name="Martin G.J."/>
            <person name="Bewick A.J."/>
            <person name="Behringer M."/>
            <person name="Debat H.J."/>
            <person name="Wong I."/>
            <person name="Day J.C."/>
            <person name="Suvorov A."/>
            <person name="Silva C.J."/>
            <person name="Stanger-Hall K.F."/>
            <person name="Hall D.W."/>
            <person name="Schmitz R.J."/>
            <person name="Nelson D.R."/>
            <person name="Lewis S.M."/>
            <person name="Shigenobu S."/>
            <person name="Bybee S.M."/>
            <person name="Larracuente A.M."/>
            <person name="Oba Y."/>
            <person name="Weng J.K."/>
        </authorList>
    </citation>
    <scope>NUCLEOTIDE SEQUENCE [LARGE SCALE GENOMIC DNA]</scope>
    <source>
        <strain evidence="10">1611_PpyrPB1</strain>
        <tissue evidence="10">Whole body</tissue>
    </source>
</reference>
<proteinExistence type="predicted"/>
<evidence type="ECO:0000256" key="5">
    <source>
        <dbReference type="ARBA" id="ARBA00022989"/>
    </source>
</evidence>
<evidence type="ECO:0000256" key="4">
    <source>
        <dbReference type="ARBA" id="ARBA00022729"/>
    </source>
</evidence>
<evidence type="ECO:0008006" key="12">
    <source>
        <dbReference type="Google" id="ProtNLM"/>
    </source>
</evidence>
<keyword evidence="3" id="KW-0812">Transmembrane</keyword>
<sequence length="114" mass="12354">MYIKTLLATLFLVHAAVARLHCYECDSSKGHTNCQSGSGIDKVECEEPPQDAGQLCVAYSENVNGVTKYVRECAIEGATADYQTIPLCPSMKEEGRDLPKCETCGGNYCNDAPL</sequence>
<dbReference type="InterPro" id="IPR050975">
    <property type="entry name" value="Sleep_regulator"/>
</dbReference>
<feature type="signal peptide" evidence="9">
    <location>
        <begin position="1"/>
        <end position="18"/>
    </location>
</feature>
<evidence type="ECO:0000256" key="3">
    <source>
        <dbReference type="ARBA" id="ARBA00022692"/>
    </source>
</evidence>
<evidence type="ECO:0000256" key="2">
    <source>
        <dbReference type="ARBA" id="ARBA00022622"/>
    </source>
</evidence>
<comment type="subcellular location">
    <subcellularLocation>
        <location evidence="1">Membrane</location>
        <topology evidence="1">Lipid-anchor</topology>
        <topology evidence="1">GPI-anchor</topology>
    </subcellularLocation>
</comment>
<keyword evidence="11" id="KW-1185">Reference proteome</keyword>
<evidence type="ECO:0000256" key="9">
    <source>
        <dbReference type="SAM" id="SignalP"/>
    </source>
</evidence>
<dbReference type="Pfam" id="PF17064">
    <property type="entry name" value="QVR"/>
    <property type="match status" value="1"/>
</dbReference>
<evidence type="ECO:0000313" key="10">
    <source>
        <dbReference type="EMBL" id="KAB0791893.1"/>
    </source>
</evidence>
<dbReference type="Proteomes" id="UP000327044">
    <property type="component" value="Unassembled WGS sequence"/>
</dbReference>